<feature type="compositionally biased region" description="Pro residues" evidence="6">
    <location>
        <begin position="132"/>
        <end position="141"/>
    </location>
</feature>
<feature type="compositionally biased region" description="Basic and acidic residues" evidence="6">
    <location>
        <begin position="511"/>
        <end position="521"/>
    </location>
</feature>
<dbReference type="STRING" id="1137138.A0A067P1A1"/>
<feature type="region of interest" description="Disordered" evidence="6">
    <location>
        <begin position="505"/>
        <end position="544"/>
    </location>
</feature>
<dbReference type="GO" id="GO:0003713">
    <property type="term" value="F:transcription coactivator activity"/>
    <property type="evidence" value="ECO:0007669"/>
    <property type="project" value="TreeGrafter"/>
</dbReference>
<feature type="region of interest" description="Disordered" evidence="6">
    <location>
        <begin position="1"/>
        <end position="29"/>
    </location>
</feature>
<dbReference type="PANTHER" id="PTHR13556:SF2">
    <property type="entry name" value="TRANSCRIPTIONAL ADAPTER 3"/>
    <property type="match status" value="1"/>
</dbReference>
<dbReference type="Proteomes" id="UP000027073">
    <property type="component" value="Unassembled WGS sequence"/>
</dbReference>
<dbReference type="InterPro" id="IPR019340">
    <property type="entry name" value="Histone_AcTrfase_su3"/>
</dbReference>
<feature type="region of interest" description="Disordered" evidence="6">
    <location>
        <begin position="66"/>
        <end position="149"/>
    </location>
</feature>
<dbReference type="PANTHER" id="PTHR13556">
    <property type="entry name" value="TRANSCRIPTIONAL ADAPTER 3-RELATED"/>
    <property type="match status" value="1"/>
</dbReference>
<dbReference type="HOGENOM" id="CLU_020179_1_0_1"/>
<evidence type="ECO:0000256" key="6">
    <source>
        <dbReference type="SAM" id="MobiDB-lite"/>
    </source>
</evidence>
<evidence type="ECO:0000256" key="1">
    <source>
        <dbReference type="ARBA" id="ARBA00004123"/>
    </source>
</evidence>
<evidence type="ECO:0000256" key="2">
    <source>
        <dbReference type="ARBA" id="ARBA00005330"/>
    </source>
</evidence>
<evidence type="ECO:0000256" key="5">
    <source>
        <dbReference type="ARBA" id="ARBA00023242"/>
    </source>
</evidence>
<dbReference type="AlphaFoldDB" id="A0A067P1A1"/>
<dbReference type="EMBL" id="KL198004">
    <property type="protein sequence ID" value="KDQ34108.1"/>
    <property type="molecule type" value="Genomic_DNA"/>
</dbReference>
<dbReference type="OrthoDB" id="1232at2759"/>
<feature type="compositionally biased region" description="Basic and acidic residues" evidence="6">
    <location>
        <begin position="66"/>
        <end position="94"/>
    </location>
</feature>
<accession>A0A067P1A1</accession>
<dbReference type="GO" id="GO:0005634">
    <property type="term" value="C:nucleus"/>
    <property type="evidence" value="ECO:0007669"/>
    <property type="project" value="UniProtKB-SubCell"/>
</dbReference>
<evidence type="ECO:0000256" key="3">
    <source>
        <dbReference type="ARBA" id="ARBA00023015"/>
    </source>
</evidence>
<evidence type="ECO:0000313" key="7">
    <source>
        <dbReference type="EMBL" id="KDQ34108.1"/>
    </source>
</evidence>
<protein>
    <submittedName>
        <fullName evidence="7">Uncharacterized protein</fullName>
    </submittedName>
</protein>
<keyword evidence="4" id="KW-0804">Transcription</keyword>
<dbReference type="GO" id="GO:0000124">
    <property type="term" value="C:SAGA complex"/>
    <property type="evidence" value="ECO:0007669"/>
    <property type="project" value="TreeGrafter"/>
</dbReference>
<dbReference type="GO" id="GO:0006357">
    <property type="term" value="P:regulation of transcription by RNA polymerase II"/>
    <property type="evidence" value="ECO:0007669"/>
    <property type="project" value="TreeGrafter"/>
</dbReference>
<evidence type="ECO:0000256" key="4">
    <source>
        <dbReference type="ARBA" id="ARBA00023163"/>
    </source>
</evidence>
<dbReference type="VEuPathDB" id="FungiDB:PLEOSDRAFT_1074140"/>
<dbReference type="InParanoid" id="A0A067P1A1"/>
<reference evidence="8" key="1">
    <citation type="journal article" date="2014" name="Proc. Natl. Acad. Sci. U.S.A.">
        <title>Extensive sampling of basidiomycete genomes demonstrates inadequacy of the white-rot/brown-rot paradigm for wood decay fungi.</title>
        <authorList>
            <person name="Riley R."/>
            <person name="Salamov A.A."/>
            <person name="Brown D.W."/>
            <person name="Nagy L.G."/>
            <person name="Floudas D."/>
            <person name="Held B.W."/>
            <person name="Levasseur A."/>
            <person name="Lombard V."/>
            <person name="Morin E."/>
            <person name="Otillar R."/>
            <person name="Lindquist E.A."/>
            <person name="Sun H."/>
            <person name="LaButti K.M."/>
            <person name="Schmutz J."/>
            <person name="Jabbour D."/>
            <person name="Luo H."/>
            <person name="Baker S.E."/>
            <person name="Pisabarro A.G."/>
            <person name="Walton J.D."/>
            <person name="Blanchette R.A."/>
            <person name="Henrissat B."/>
            <person name="Martin F."/>
            <person name="Cullen D."/>
            <person name="Hibbett D.S."/>
            <person name="Grigoriev I.V."/>
        </authorList>
    </citation>
    <scope>NUCLEOTIDE SEQUENCE [LARGE SCALE GENOMIC DNA]</scope>
    <source>
        <strain evidence="8">PC15</strain>
    </source>
</reference>
<feature type="region of interest" description="Disordered" evidence="6">
    <location>
        <begin position="391"/>
        <end position="428"/>
    </location>
</feature>
<proteinExistence type="inferred from homology"/>
<keyword evidence="5" id="KW-0539">Nucleus</keyword>
<comment type="subcellular location">
    <subcellularLocation>
        <location evidence="1">Nucleus</location>
    </subcellularLocation>
</comment>
<dbReference type="Pfam" id="PF10198">
    <property type="entry name" value="Ada3"/>
    <property type="match status" value="1"/>
</dbReference>
<keyword evidence="3" id="KW-0805">Transcription regulation</keyword>
<gene>
    <name evidence="7" type="ORF">PLEOSDRAFT_1074140</name>
</gene>
<name>A0A067P1A1_PLEO1</name>
<comment type="similarity">
    <text evidence="2">Belongs to the NGG1 family.</text>
</comment>
<sequence length="544" mass="60214">MSSKLRSFSPPPPLRSSLVKSPPDAVPPTDELQLLQTELMLLKQKTMDRAKKAGEDLKALEESFRRMKEREKGKAKAIDRVKRERDCTLADDARKKKKKRKRDIDDSDVEMGRQPQPGPDFTIPPQRSLLPTRPPLPPTPVAGPSKPTEVMEDFSKLKQPAQTVVATFYTSIEPWIRPIKEEDVGFLEHTGDEVEPFIMPKLGRHYTELWEEEDMGILAMPSDADPSIFAPPDPKFEPSQLGETDVLNEEKGHGPLTERVIAALLPAPDLTWKGVKAAEDAMEGRPGGSGAAAARREKMNVTDLEARIRDTMRSNGLLDGMPDYSEKVDDPISTALRQAQRELRVVLATNKKRRERLVAIARDRLAYQEYVELRDSIDKNINSLFSKLQKKDGPKLGRKKKGKASEAAAPTPVPQKTNGNGGKPLGGISALPPCPAALGLGPDDENKLVLPEHLKQLVETRRQWVDQVGAVFEEKEREEPGRVWGVPKESVFRGIEDEVEALLLGGYGSGKKPDSPVERRQWTSSTGASGHGKGKTRADAMDVG</sequence>
<evidence type="ECO:0000313" key="8">
    <source>
        <dbReference type="Proteomes" id="UP000027073"/>
    </source>
</evidence>
<organism evidence="7 8">
    <name type="scientific">Pleurotus ostreatus (strain PC15)</name>
    <name type="common">Oyster mushroom</name>
    <dbReference type="NCBI Taxonomy" id="1137138"/>
    <lineage>
        <taxon>Eukaryota</taxon>
        <taxon>Fungi</taxon>
        <taxon>Dikarya</taxon>
        <taxon>Basidiomycota</taxon>
        <taxon>Agaricomycotina</taxon>
        <taxon>Agaricomycetes</taxon>
        <taxon>Agaricomycetidae</taxon>
        <taxon>Agaricales</taxon>
        <taxon>Pleurotineae</taxon>
        <taxon>Pleurotaceae</taxon>
        <taxon>Pleurotus</taxon>
    </lineage>
</organism>
<dbReference type="FunCoup" id="A0A067P1A1">
    <property type="interactions" value="29"/>
</dbReference>